<accession>A0A0J6W714</accession>
<evidence type="ECO:0000256" key="1">
    <source>
        <dbReference type="SAM" id="Phobius"/>
    </source>
</evidence>
<organism evidence="2 3">
    <name type="scientific">Mycolicibacterium chubuense</name>
    <name type="common">Mycobacterium chubuense</name>
    <dbReference type="NCBI Taxonomy" id="1800"/>
    <lineage>
        <taxon>Bacteria</taxon>
        <taxon>Bacillati</taxon>
        <taxon>Actinomycetota</taxon>
        <taxon>Actinomycetes</taxon>
        <taxon>Mycobacteriales</taxon>
        <taxon>Mycobacteriaceae</taxon>
        <taxon>Mycolicibacterium</taxon>
    </lineage>
</organism>
<keyword evidence="1" id="KW-0472">Membrane</keyword>
<dbReference type="Proteomes" id="UP000036176">
    <property type="component" value="Unassembled WGS sequence"/>
</dbReference>
<sequence length="73" mass="7699">MCAARWWPRVVGVRIGLVVVGIVVALFGLLFTLQGVGAVGGSPMSNTTTWSVLGPIIVIVGVVVAVAGWRRRR</sequence>
<evidence type="ECO:0000313" key="3">
    <source>
        <dbReference type="Proteomes" id="UP000036176"/>
    </source>
</evidence>
<dbReference type="PATRIC" id="fig|1800.3.peg.3298"/>
<evidence type="ECO:0008006" key="4">
    <source>
        <dbReference type="Google" id="ProtNLM"/>
    </source>
</evidence>
<gene>
    <name evidence="2" type="ORF">MCHUDSM44219_03284</name>
</gene>
<proteinExistence type="predicted"/>
<keyword evidence="1" id="KW-1133">Transmembrane helix</keyword>
<feature type="transmembrane region" description="Helical" evidence="1">
    <location>
        <begin position="48"/>
        <end position="69"/>
    </location>
</feature>
<protein>
    <recommendedName>
        <fullName evidence="4">Integral membrane protein</fullName>
    </recommendedName>
</protein>
<reference evidence="2 3" key="1">
    <citation type="journal article" date="2015" name="Genome Biol. Evol.">
        <title>Characterization of Three Mycobacterium spp. with Potential Use in Bioremediation by Genome Sequencing and Comparative Genomics.</title>
        <authorList>
            <person name="Das S."/>
            <person name="Pettersson B.M."/>
            <person name="Behra P.R."/>
            <person name="Ramesh M."/>
            <person name="Dasgupta S."/>
            <person name="Bhattacharya A."/>
            <person name="Kirsebom L.A."/>
        </authorList>
    </citation>
    <scope>NUCLEOTIDE SEQUENCE [LARGE SCALE GENOMIC DNA]</scope>
    <source>
        <strain evidence="2 3">DSM 44219</strain>
    </source>
</reference>
<evidence type="ECO:0000313" key="2">
    <source>
        <dbReference type="EMBL" id="KMO77623.1"/>
    </source>
</evidence>
<feature type="transmembrane region" description="Helical" evidence="1">
    <location>
        <begin position="12"/>
        <end position="36"/>
    </location>
</feature>
<name>A0A0J6W714_MYCCU</name>
<comment type="caution">
    <text evidence="2">The sequence shown here is derived from an EMBL/GenBank/DDBJ whole genome shotgun (WGS) entry which is preliminary data.</text>
</comment>
<keyword evidence="1" id="KW-0812">Transmembrane</keyword>
<dbReference type="EMBL" id="JYNX01000038">
    <property type="protein sequence ID" value="KMO77623.1"/>
    <property type="molecule type" value="Genomic_DNA"/>
</dbReference>
<keyword evidence="3" id="KW-1185">Reference proteome</keyword>
<dbReference type="AlphaFoldDB" id="A0A0J6W714"/>